<organism evidence="1 2">
    <name type="scientific">Sporanaerobium hydrogeniformans</name>
    <dbReference type="NCBI Taxonomy" id="3072179"/>
    <lineage>
        <taxon>Bacteria</taxon>
        <taxon>Bacillati</taxon>
        <taxon>Bacillota</taxon>
        <taxon>Clostridia</taxon>
        <taxon>Lachnospirales</taxon>
        <taxon>Lachnospiraceae</taxon>
        <taxon>Sporanaerobium</taxon>
    </lineage>
</organism>
<protein>
    <submittedName>
        <fullName evidence="1">Hydrolase</fullName>
    </submittedName>
</protein>
<dbReference type="Proteomes" id="UP000224460">
    <property type="component" value="Unassembled WGS sequence"/>
</dbReference>
<accession>A0AC61DC45</accession>
<sequence>MSRPFVFQIAHTDNVATALAEVKKGEIVGMRGDSDLRELIATTDIPKGHKIAIRTIAKEEPILKYGVVIGKATEVINKGSWVHLHCMCSIYDERSSHLDVHTGAPCDIDYE</sequence>
<dbReference type="EMBL" id="PEDL01000014">
    <property type="protein sequence ID" value="PHV70102.1"/>
    <property type="molecule type" value="Genomic_DNA"/>
</dbReference>
<proteinExistence type="predicted"/>
<comment type="caution">
    <text evidence="1">The sequence shown here is derived from an EMBL/GenBank/DDBJ whole genome shotgun (WGS) entry which is preliminary data.</text>
</comment>
<evidence type="ECO:0000313" key="2">
    <source>
        <dbReference type="Proteomes" id="UP000224460"/>
    </source>
</evidence>
<keyword evidence="2" id="KW-1185">Reference proteome</keyword>
<reference evidence="1" key="1">
    <citation type="submission" date="2017-10" db="EMBL/GenBank/DDBJ databases">
        <title>Genome sequence of cellulolytic Lachnospiraceae bacterium XHS1971 isolated from hotspring sediment.</title>
        <authorList>
            <person name="Vasudevan G."/>
            <person name="Joshi A.J."/>
            <person name="Hivarkar S."/>
            <person name="Lanjekar V.B."/>
            <person name="Dhakephalkar P.K."/>
            <person name="Dagar S."/>
        </authorList>
    </citation>
    <scope>NUCLEOTIDE SEQUENCE</scope>
    <source>
        <strain evidence="1">XHS1971</strain>
    </source>
</reference>
<keyword evidence="1" id="KW-0378">Hydrolase</keyword>
<gene>
    <name evidence="1" type="ORF">CS063_12415</name>
</gene>
<evidence type="ECO:0000313" key="1">
    <source>
        <dbReference type="EMBL" id="PHV70102.1"/>
    </source>
</evidence>
<name>A0AC61DC45_9FIRM</name>